<dbReference type="InterPro" id="IPR036691">
    <property type="entry name" value="Endo/exonu/phosph_ase_sf"/>
</dbReference>
<keyword evidence="4" id="KW-1185">Reference proteome</keyword>
<keyword evidence="3" id="KW-0548">Nucleotidyltransferase</keyword>
<name>A0A6A4VWG1_AMPAM</name>
<dbReference type="PROSITE" id="PS50879">
    <property type="entry name" value="RNASE_H_1"/>
    <property type="match status" value="2"/>
</dbReference>
<dbReference type="Gene3D" id="3.30.420.10">
    <property type="entry name" value="Ribonuclease H-like superfamily/Ribonuclease H"/>
    <property type="match status" value="2"/>
</dbReference>
<protein>
    <submittedName>
        <fullName evidence="3">Putative RNA-directed DNA polymerase from transposon X-element</fullName>
    </submittedName>
</protein>
<dbReference type="InterPro" id="IPR005135">
    <property type="entry name" value="Endo/exonuclease/phosphatase"/>
</dbReference>
<dbReference type="SUPFAM" id="SSF53098">
    <property type="entry name" value="Ribonuclease H-like"/>
    <property type="match status" value="2"/>
</dbReference>
<gene>
    <name evidence="3" type="ORF">FJT64_004613</name>
</gene>
<keyword evidence="3" id="KW-0695">RNA-directed DNA polymerase</keyword>
<feature type="domain" description="RNase H type-1" evidence="2">
    <location>
        <begin position="645"/>
        <end position="780"/>
    </location>
</feature>
<feature type="region of interest" description="Disordered" evidence="1">
    <location>
        <begin position="824"/>
        <end position="844"/>
    </location>
</feature>
<dbReference type="CDD" id="cd09276">
    <property type="entry name" value="Rnase_HI_RT_non_LTR"/>
    <property type="match status" value="2"/>
</dbReference>
<accession>A0A6A4VWG1</accession>
<dbReference type="PANTHER" id="PTHR47510:SF3">
    <property type="entry name" value="ENDO_EXONUCLEASE_PHOSPHATASE DOMAIN-CONTAINING PROTEIN"/>
    <property type="match status" value="1"/>
</dbReference>
<dbReference type="Proteomes" id="UP000440578">
    <property type="component" value="Unassembled WGS sequence"/>
</dbReference>
<feature type="domain" description="RNase H type-1" evidence="2">
    <location>
        <begin position="500"/>
        <end position="623"/>
    </location>
</feature>
<evidence type="ECO:0000313" key="3">
    <source>
        <dbReference type="EMBL" id="KAF0298013.1"/>
    </source>
</evidence>
<comment type="caution">
    <text evidence="3">The sequence shown here is derived from an EMBL/GenBank/DDBJ whole genome shotgun (WGS) entry which is preliminary data.</text>
</comment>
<dbReference type="GO" id="GO:0003964">
    <property type="term" value="F:RNA-directed DNA polymerase activity"/>
    <property type="evidence" value="ECO:0007669"/>
    <property type="project" value="UniProtKB-KW"/>
</dbReference>
<evidence type="ECO:0000256" key="1">
    <source>
        <dbReference type="SAM" id="MobiDB-lite"/>
    </source>
</evidence>
<dbReference type="GO" id="GO:0004523">
    <property type="term" value="F:RNA-DNA hybrid ribonuclease activity"/>
    <property type="evidence" value="ECO:0007669"/>
    <property type="project" value="InterPro"/>
</dbReference>
<dbReference type="Gene3D" id="3.60.10.10">
    <property type="entry name" value="Endonuclease/exonuclease/phosphatase"/>
    <property type="match status" value="1"/>
</dbReference>
<reference evidence="3 4" key="1">
    <citation type="submission" date="2019-07" db="EMBL/GenBank/DDBJ databases">
        <title>Draft genome assembly of a fouling barnacle, Amphibalanus amphitrite (Darwin, 1854): The first reference genome for Thecostraca.</title>
        <authorList>
            <person name="Kim W."/>
        </authorList>
    </citation>
    <scope>NUCLEOTIDE SEQUENCE [LARGE SCALE GENOMIC DNA]</scope>
    <source>
        <strain evidence="3">SNU_AA5</strain>
        <tissue evidence="3">Soma without cirri and trophi</tissue>
    </source>
</reference>
<organism evidence="3 4">
    <name type="scientific">Amphibalanus amphitrite</name>
    <name type="common">Striped barnacle</name>
    <name type="synonym">Balanus amphitrite</name>
    <dbReference type="NCBI Taxonomy" id="1232801"/>
    <lineage>
        <taxon>Eukaryota</taxon>
        <taxon>Metazoa</taxon>
        <taxon>Ecdysozoa</taxon>
        <taxon>Arthropoda</taxon>
        <taxon>Crustacea</taxon>
        <taxon>Multicrustacea</taxon>
        <taxon>Cirripedia</taxon>
        <taxon>Thoracica</taxon>
        <taxon>Thoracicalcarea</taxon>
        <taxon>Balanomorpha</taxon>
        <taxon>Balanoidea</taxon>
        <taxon>Balanidae</taxon>
        <taxon>Amphibalaninae</taxon>
        <taxon>Amphibalanus</taxon>
    </lineage>
</organism>
<dbReference type="GO" id="GO:0003676">
    <property type="term" value="F:nucleic acid binding"/>
    <property type="evidence" value="ECO:0007669"/>
    <property type="project" value="InterPro"/>
</dbReference>
<evidence type="ECO:0000259" key="2">
    <source>
        <dbReference type="PROSITE" id="PS50879"/>
    </source>
</evidence>
<dbReference type="AlphaFoldDB" id="A0A6A4VWG1"/>
<dbReference type="Pfam" id="PF03372">
    <property type="entry name" value="Exo_endo_phos"/>
    <property type="match status" value="1"/>
</dbReference>
<dbReference type="SUPFAM" id="SSF56219">
    <property type="entry name" value="DNase I-like"/>
    <property type="match status" value="1"/>
</dbReference>
<proteinExistence type="predicted"/>
<dbReference type="EMBL" id="VIIS01001450">
    <property type="protein sequence ID" value="KAF0298013.1"/>
    <property type="molecule type" value="Genomic_DNA"/>
</dbReference>
<dbReference type="Pfam" id="PF00075">
    <property type="entry name" value="RNase_H"/>
    <property type="match status" value="2"/>
</dbReference>
<dbReference type="InterPro" id="IPR036397">
    <property type="entry name" value="RNaseH_sf"/>
</dbReference>
<keyword evidence="3" id="KW-0808">Transferase</keyword>
<dbReference type="PANTHER" id="PTHR47510">
    <property type="entry name" value="REVERSE TRANSCRIPTASE DOMAIN-CONTAINING PROTEIN"/>
    <property type="match status" value="1"/>
</dbReference>
<evidence type="ECO:0000313" key="4">
    <source>
        <dbReference type="Proteomes" id="UP000440578"/>
    </source>
</evidence>
<dbReference type="InterPro" id="IPR012337">
    <property type="entry name" value="RNaseH-like_sf"/>
</dbReference>
<dbReference type="InterPro" id="IPR002156">
    <property type="entry name" value="RNaseH_domain"/>
</dbReference>
<dbReference type="OrthoDB" id="6373033at2759"/>
<sequence>MPSMDEVNYALQGKAIDILCLSETWLTDNIDNSFLIFPGYTVLRRDRPARPGRRRGGGVCILVRATLRAETLTVPAGDSQLESLWISIRSTTTAIVGVLYRPPSAPVAAALDDLQTQLAHVISTGKPIFVLGDTNFDSLQPDKPDVRRYLQMLSDLNTKQLVTCQTRPASGTLLDHVLVRASDDVTTARVEPCSWSDHDLVIAETTLQRERRRPIEVTIRSTRDLVPDALCLDLLVSDWSAVYGSADPADKWRAWLAVWSPVIDRHMPKKTIRPRHAPAPWLTDSDDLRALMRERDLADGERRERPADELASQRYRLCRNRVKSAQLHAKSAFFLSSFRRSRRTTWTDIRRFLISPRTATPSTSSAPSGTDWADSLNRYFAAVGPRVAAALEEAQRVVAPLSPRPTRVVSGAFRVRPVTLPELSAAIQRMSTSRANGDDGVTIGMLRMTFPVIGPHLLNIINASLVSGELPAEWKVARVLPLHKSGPVDDPSNYRPLSLLPTVAKVAESVVCGQLIAYLLAHDILTETQHGAERVTLRAALNHLRDHPQQPSAPITICSDSQSAPATLREGPASQKTLLGAVIWTELAALAGPSRRIHLQWVPSHCGVDENERADQIAKEATALPQAAVPVDVTTAHRAAARLARDRTITAWPEGWYRTLMENRLPPPAAAGDRSSAVDVHQLRAGHWAERVTLRAALNHLRDHPQQPSAPITICSDSQSAPATLREGPASQKTLLGAVIWTELAALAGPSRRIHLQWVPSHCGVDENERADQIAKEATALPQAAVPVDVTTAHRAAARLARDRTITAWPEGWYRTLMENRLPPPAAAGDRSSAVDVHQLRAGH</sequence>